<keyword evidence="10" id="KW-1185">Reference proteome</keyword>
<evidence type="ECO:0000313" key="9">
    <source>
        <dbReference type="EMBL" id="KAF7344951.1"/>
    </source>
</evidence>
<dbReference type="SUPFAM" id="SSF53474">
    <property type="entry name" value="alpha/beta-Hydrolases"/>
    <property type="match status" value="1"/>
</dbReference>
<dbReference type="Pfam" id="PF01083">
    <property type="entry name" value="Cutinase"/>
    <property type="match status" value="1"/>
</dbReference>
<evidence type="ECO:0000256" key="6">
    <source>
        <dbReference type="ARBA" id="ARBA00034045"/>
    </source>
</evidence>
<feature type="disulfide bond" evidence="7">
    <location>
        <begin position="92"/>
        <end position="171"/>
    </location>
</feature>
<dbReference type="GO" id="GO:0005576">
    <property type="term" value="C:extracellular region"/>
    <property type="evidence" value="ECO:0007669"/>
    <property type="project" value="InterPro"/>
</dbReference>
<sequence>MKTMIFRIALAFLRLTSAAAYPRNAGLEVSVGGRGEWNLGEITNPVSEHQTEPEQFEVAKRRLPGAVSVSAELFGIATEDPNSGGGYTLPQCTDVVQVIFARGTVEAPPIGDRVGPQLNDSLSTLLALVGKTLTFIGVENYPADLIEFFEGGSLSGSKTMAQQLTDAARLCPNASLVSVGYSQGAQLVHNSARLLSPEVLLRIKAIVTFGDPDKGESVHGVPASDIDIICHSGDVVCDGSDILDLLIILFLEEHLFGPSETMPRTPMKLRGLLLRGFEEMDSAIFWQCLVG</sequence>
<comment type="catalytic activity">
    <reaction evidence="6">
        <text>cutin + H2O = cutin monomers.</text>
        <dbReference type="EC" id="3.1.1.74"/>
    </reaction>
</comment>
<feature type="signal peptide" evidence="8">
    <location>
        <begin position="1"/>
        <end position="20"/>
    </location>
</feature>
<comment type="similarity">
    <text evidence="1">Belongs to the cutinase family.</text>
</comment>
<protein>
    <recommendedName>
        <fullName evidence="2">cutinase</fullName>
        <ecNumber evidence="2">3.1.1.74</ecNumber>
    </recommendedName>
</protein>
<feature type="disulfide bond" evidence="7">
    <location>
        <begin position="230"/>
        <end position="237"/>
    </location>
</feature>
<name>A0A8H7CQX4_9AGAR</name>
<accession>A0A8H7CQX4</accession>
<gene>
    <name evidence="9" type="ORF">MVEN_01657700</name>
</gene>
<evidence type="ECO:0000256" key="3">
    <source>
        <dbReference type="ARBA" id="ARBA00022729"/>
    </source>
</evidence>
<dbReference type="PANTHER" id="PTHR48250">
    <property type="entry name" value="CUTINASE 2-RELATED"/>
    <property type="match status" value="1"/>
</dbReference>
<proteinExistence type="inferred from homology"/>
<evidence type="ECO:0000256" key="1">
    <source>
        <dbReference type="ARBA" id="ARBA00007534"/>
    </source>
</evidence>
<dbReference type="GO" id="GO:0050525">
    <property type="term" value="F:cutinase activity"/>
    <property type="evidence" value="ECO:0007669"/>
    <property type="project" value="UniProtKB-EC"/>
</dbReference>
<evidence type="ECO:0000256" key="5">
    <source>
        <dbReference type="ARBA" id="ARBA00023157"/>
    </source>
</evidence>
<dbReference type="InterPro" id="IPR029058">
    <property type="entry name" value="AB_hydrolase_fold"/>
</dbReference>
<dbReference type="EC" id="3.1.1.74" evidence="2"/>
<keyword evidence="5 7" id="KW-1015">Disulfide bond</keyword>
<keyword evidence="4" id="KW-0378">Hydrolase</keyword>
<dbReference type="InterPro" id="IPR011150">
    <property type="entry name" value="Cutinase_monf"/>
</dbReference>
<dbReference type="PANTHER" id="PTHR48250:SF2">
    <property type="entry name" value="CUTINASE"/>
    <property type="match status" value="1"/>
</dbReference>
<dbReference type="SMART" id="SM01110">
    <property type="entry name" value="Cutinase"/>
    <property type="match status" value="1"/>
</dbReference>
<dbReference type="PRINTS" id="PR00129">
    <property type="entry name" value="CUTINASE"/>
</dbReference>
<dbReference type="Gene3D" id="3.40.50.1820">
    <property type="entry name" value="alpha/beta hydrolase"/>
    <property type="match status" value="1"/>
</dbReference>
<dbReference type="OrthoDB" id="3225429at2759"/>
<evidence type="ECO:0000313" key="10">
    <source>
        <dbReference type="Proteomes" id="UP000620124"/>
    </source>
</evidence>
<evidence type="ECO:0000256" key="4">
    <source>
        <dbReference type="ARBA" id="ARBA00022801"/>
    </source>
</evidence>
<dbReference type="GO" id="GO:0016052">
    <property type="term" value="P:carbohydrate catabolic process"/>
    <property type="evidence" value="ECO:0007669"/>
    <property type="project" value="TreeGrafter"/>
</dbReference>
<comment type="caution">
    <text evidence="9">The sequence shown here is derived from an EMBL/GenBank/DDBJ whole genome shotgun (WGS) entry which is preliminary data.</text>
</comment>
<dbReference type="EMBL" id="JACAZI010000014">
    <property type="protein sequence ID" value="KAF7344951.1"/>
    <property type="molecule type" value="Genomic_DNA"/>
</dbReference>
<dbReference type="Proteomes" id="UP000620124">
    <property type="component" value="Unassembled WGS sequence"/>
</dbReference>
<dbReference type="InterPro" id="IPR000675">
    <property type="entry name" value="Cutinase/axe"/>
</dbReference>
<reference evidence="9" key="1">
    <citation type="submission" date="2020-05" db="EMBL/GenBank/DDBJ databases">
        <title>Mycena genomes resolve the evolution of fungal bioluminescence.</title>
        <authorList>
            <person name="Tsai I.J."/>
        </authorList>
    </citation>
    <scope>NUCLEOTIDE SEQUENCE</scope>
    <source>
        <strain evidence="9">CCC161011</strain>
    </source>
</reference>
<dbReference type="AlphaFoldDB" id="A0A8H7CQX4"/>
<organism evidence="9 10">
    <name type="scientific">Mycena venus</name>
    <dbReference type="NCBI Taxonomy" id="2733690"/>
    <lineage>
        <taxon>Eukaryota</taxon>
        <taxon>Fungi</taxon>
        <taxon>Dikarya</taxon>
        <taxon>Basidiomycota</taxon>
        <taxon>Agaricomycotina</taxon>
        <taxon>Agaricomycetes</taxon>
        <taxon>Agaricomycetidae</taxon>
        <taxon>Agaricales</taxon>
        <taxon>Marasmiineae</taxon>
        <taxon>Mycenaceae</taxon>
        <taxon>Mycena</taxon>
    </lineage>
</organism>
<keyword evidence="3 8" id="KW-0732">Signal</keyword>
<evidence type="ECO:0000256" key="7">
    <source>
        <dbReference type="PIRSR" id="PIRSR611150-2"/>
    </source>
</evidence>
<evidence type="ECO:0000256" key="8">
    <source>
        <dbReference type="SAM" id="SignalP"/>
    </source>
</evidence>
<feature type="chain" id="PRO_5034586104" description="cutinase" evidence="8">
    <location>
        <begin position="21"/>
        <end position="291"/>
    </location>
</feature>
<evidence type="ECO:0000256" key="2">
    <source>
        <dbReference type="ARBA" id="ARBA00013095"/>
    </source>
</evidence>